<dbReference type="AlphaFoldDB" id="A0A1G9RAY0"/>
<evidence type="ECO:0000256" key="1">
    <source>
        <dbReference type="SAM" id="MobiDB-lite"/>
    </source>
</evidence>
<name>A0A1G9RAY0_9PSEU</name>
<accession>A0A1G9RAY0</accession>
<organism evidence="2 3">
    <name type="scientific">Lentzea albidocapillata subsp. violacea</name>
    <dbReference type="NCBI Taxonomy" id="128104"/>
    <lineage>
        <taxon>Bacteria</taxon>
        <taxon>Bacillati</taxon>
        <taxon>Actinomycetota</taxon>
        <taxon>Actinomycetes</taxon>
        <taxon>Pseudonocardiales</taxon>
        <taxon>Pseudonocardiaceae</taxon>
        <taxon>Lentzea</taxon>
    </lineage>
</organism>
<evidence type="ECO:0000313" key="2">
    <source>
        <dbReference type="EMBL" id="SDM20017.1"/>
    </source>
</evidence>
<protein>
    <submittedName>
        <fullName evidence="2">SCP1.201-like deaminase</fullName>
    </submittedName>
</protein>
<reference evidence="3" key="1">
    <citation type="submission" date="2016-10" db="EMBL/GenBank/DDBJ databases">
        <authorList>
            <person name="Varghese N."/>
            <person name="Submissions S."/>
        </authorList>
    </citation>
    <scope>NUCLEOTIDE SEQUENCE [LARGE SCALE GENOMIC DNA]</scope>
    <source>
        <strain evidence="3">DSM 44796</strain>
    </source>
</reference>
<sequence>MAMLEEIAQALRNAADKAAAATAPLVAAEELADDAADLIRTAGEGSYGLTAEIERTAGQFAQVKPVVAELLERLDAAQKGIAGIVSALMGAATPAKEPQAGAPASSRTAQPELSWGAQQRATLPTHITSGRYFDDDGHSDLVQSGGEPDGEHERINDYLIENGIIDPKRIETTKHVEMKVAWRMRQGGADRVDLVINNKVCSGVLSCAKLLPWVLGPGQVLRVHDPVRSREFRGRDTR</sequence>
<gene>
    <name evidence="2" type="ORF">SAMN04488074_11835</name>
</gene>
<proteinExistence type="predicted"/>
<feature type="region of interest" description="Disordered" evidence="1">
    <location>
        <begin position="96"/>
        <end position="120"/>
    </location>
</feature>
<dbReference type="EMBL" id="FNET01000018">
    <property type="protein sequence ID" value="SDM20017.1"/>
    <property type="molecule type" value="Genomic_DNA"/>
</dbReference>
<feature type="compositionally biased region" description="Polar residues" evidence="1">
    <location>
        <begin position="105"/>
        <end position="120"/>
    </location>
</feature>
<evidence type="ECO:0000313" key="3">
    <source>
        <dbReference type="Proteomes" id="UP000199682"/>
    </source>
</evidence>
<dbReference type="Proteomes" id="UP000199682">
    <property type="component" value="Unassembled WGS sequence"/>
</dbReference>
<dbReference type="Pfam" id="PF14428">
    <property type="entry name" value="DddA-like"/>
    <property type="match status" value="1"/>
</dbReference>
<dbReference type="RefSeq" id="WP_090011581.1">
    <property type="nucleotide sequence ID" value="NZ_FNET01000018.1"/>
</dbReference>
<dbReference type="InterPro" id="IPR032724">
    <property type="entry name" value="SCP1.201-like"/>
</dbReference>